<feature type="repeat" description="TPR" evidence="6">
    <location>
        <begin position="41"/>
        <end position="74"/>
    </location>
</feature>
<keyword evidence="4 6" id="KW-0802">TPR repeat</keyword>
<keyword evidence="2" id="KW-0963">Cytoplasm</keyword>
<dbReference type="Gene3D" id="1.25.40.10">
    <property type="entry name" value="Tetratricopeptide repeat domain"/>
    <property type="match status" value="3"/>
</dbReference>
<evidence type="ECO:0000256" key="1">
    <source>
        <dbReference type="ARBA" id="ARBA00004496"/>
    </source>
</evidence>
<feature type="repeat" description="TPR" evidence="6">
    <location>
        <begin position="453"/>
        <end position="486"/>
    </location>
</feature>
<protein>
    <submittedName>
        <fullName evidence="9">ARAD1C28534p</fullName>
    </submittedName>
</protein>
<feature type="domain" description="STI1" evidence="8">
    <location>
        <begin position="522"/>
        <end position="561"/>
    </location>
</feature>
<organism evidence="9">
    <name type="scientific">Blastobotrys adeninivorans</name>
    <name type="common">Yeast</name>
    <name type="synonym">Arxula adeninivorans</name>
    <dbReference type="NCBI Taxonomy" id="409370"/>
    <lineage>
        <taxon>Eukaryota</taxon>
        <taxon>Fungi</taxon>
        <taxon>Dikarya</taxon>
        <taxon>Ascomycota</taxon>
        <taxon>Saccharomycotina</taxon>
        <taxon>Dipodascomycetes</taxon>
        <taxon>Dipodascales</taxon>
        <taxon>Trichomonascaceae</taxon>
        <taxon>Blastobotrys</taxon>
    </lineage>
</organism>
<evidence type="ECO:0000256" key="3">
    <source>
        <dbReference type="ARBA" id="ARBA00022737"/>
    </source>
</evidence>
<dbReference type="Pfam" id="PF17830">
    <property type="entry name" value="STI1-HOP_DP"/>
    <property type="match status" value="2"/>
</dbReference>
<proteinExistence type="predicted"/>
<dbReference type="PANTHER" id="PTHR22904:SF523">
    <property type="entry name" value="STRESS-INDUCED-PHOSPHOPROTEIN 1"/>
    <property type="match status" value="1"/>
</dbReference>
<dbReference type="InterPro" id="IPR058209">
    <property type="entry name" value="TPR_BSK1_C"/>
</dbReference>
<reference evidence="9" key="2">
    <citation type="submission" date="2014-06" db="EMBL/GenBank/DDBJ databases">
        <title>The complete genome of Blastobotrys (Arxula) adeninivorans LS3 - a yeast of biotechnological interest.</title>
        <authorList>
            <person name="Kunze G."/>
            <person name="Gaillardin C."/>
            <person name="Czernicka M."/>
            <person name="Durrens P."/>
            <person name="Martin T."/>
            <person name="Boer E."/>
            <person name="Gabaldon T."/>
            <person name="Cruz J."/>
            <person name="Talla E."/>
            <person name="Marck C."/>
            <person name="Goffeau A."/>
            <person name="Barbe V."/>
            <person name="Baret P."/>
            <person name="Baronian K."/>
            <person name="Beier S."/>
            <person name="Bleykasten C."/>
            <person name="Bode R."/>
            <person name="Casaregola S."/>
            <person name="Despons L."/>
            <person name="Fairhead C."/>
            <person name="Giersberg M."/>
            <person name="Gierski P."/>
            <person name="Hahnel U."/>
            <person name="Hartmann A."/>
            <person name="Jankowska D."/>
            <person name="Jubin C."/>
            <person name="Jung P."/>
            <person name="Lafontaine I."/>
            <person name="Leh-Louis V."/>
            <person name="Lemaire M."/>
            <person name="Marcet-Houben M."/>
            <person name="Mascher M."/>
            <person name="Morel G."/>
            <person name="Richard G.-F."/>
            <person name="Riechen J."/>
            <person name="Sacerdot C."/>
            <person name="Sarkar A."/>
            <person name="Savel G."/>
            <person name="Schacherer J."/>
            <person name="Sherman D."/>
            <person name="Straub M.-L."/>
            <person name="Stein N."/>
            <person name="Thierry A."/>
            <person name="Trautwein-Schult A."/>
            <person name="Westhof E."/>
            <person name="Worch S."/>
            <person name="Dujon B."/>
            <person name="Souciet J.-L."/>
            <person name="Wincker P."/>
            <person name="Scholz U."/>
            <person name="Neuveglise N."/>
        </authorList>
    </citation>
    <scope>NUCLEOTIDE SEQUENCE</scope>
    <source>
        <strain evidence="9">LS3</strain>
    </source>
</reference>
<dbReference type="Pfam" id="PF25575">
    <property type="entry name" value="TPR_BSK1_C"/>
    <property type="match status" value="1"/>
</dbReference>
<dbReference type="FunFam" id="1.10.260.100:FF:000002">
    <property type="entry name" value="Stress-induced-phosphoprotein 1 (Hsp70/Hsp90-organizing)"/>
    <property type="match status" value="1"/>
</dbReference>
<evidence type="ECO:0000256" key="7">
    <source>
        <dbReference type="SAM" id="MobiDB-lite"/>
    </source>
</evidence>
<dbReference type="EMBL" id="HG937693">
    <property type="protein sequence ID" value="CDP35142.1"/>
    <property type="molecule type" value="Genomic_DNA"/>
</dbReference>
<dbReference type="GO" id="GO:0005737">
    <property type="term" value="C:cytoplasm"/>
    <property type="evidence" value="ECO:0007669"/>
    <property type="project" value="UniProtKB-SubCell"/>
</dbReference>
<feature type="domain" description="STI1" evidence="8">
    <location>
        <begin position="143"/>
        <end position="193"/>
    </location>
</feature>
<dbReference type="FunFam" id="1.25.40.10:FF:000020">
    <property type="entry name" value="Stress-induced phosphoprotein 1"/>
    <property type="match status" value="1"/>
</dbReference>
<sequence>MTMSEADKLKAEGNAAFAAKDFEKAIELFTKAIEASSEPNHVLYSNRSGSYASLKQFDQALKDAEEAVRIKPDWAKGYGRKGTALHGLGDLVSARDAFEAGLKVDPSNAQLQSGLKSVDDAIAREASQDGTSPDMGVGQLFNSPDVWAKLSANSKTKDFVNDPSFVAEFKKLQANPMAALTTATQDPRLMAAISVLLGIDMNAMPGDDVKMGEPEAAEAPKPQQEKKQEEPKKAEPEKKEPEPVDEDKVKADEEKAQGNALYKKRQFDEAIAHYNAAWEIKKDITYLTNRAAAEYEKGDYDACIKTCEEAVSYGREVFADYKLIAKAFSRIGSAYLKKDDYKTGIDYFNKSLTEHRNPDTLTKLRQAEKDLKRREQEAYINPEKAEEARAEGNEKFKNGDAPGAVKCYTEAIRRAPQDPRGYANRAAAYLKLMSYPEVIKDCDEAIARDSSFFKAYTRKATAYIVMREYRKAIETLDQAREVDSELKHTQEINDLYNKAMTGRFQSQEGETPEQTLERVSKDPEVMEILQDPVMNSILQQAQNNPAALRDHMKNPEVAKKINLLAAAGIIRTR</sequence>
<dbReference type="GO" id="GO:0042030">
    <property type="term" value="F:ATPase inhibitor activity"/>
    <property type="evidence" value="ECO:0007669"/>
    <property type="project" value="UniProtKB-ARBA"/>
</dbReference>
<dbReference type="InterPro" id="IPR011990">
    <property type="entry name" value="TPR-like_helical_dom_sf"/>
</dbReference>
<comment type="subcellular location">
    <subcellularLocation>
        <location evidence="1">Cytoplasm</location>
    </subcellularLocation>
</comment>
<comment type="subunit">
    <text evidence="5">Part of a larger complex that includes HSP70, HSP90, and immunophilins.</text>
</comment>
<dbReference type="SMART" id="SM00028">
    <property type="entry name" value="TPR"/>
    <property type="match status" value="9"/>
</dbReference>
<dbReference type="InterPro" id="IPR006636">
    <property type="entry name" value="STI1_HS-bd"/>
</dbReference>
<feature type="region of interest" description="Disordered" evidence="7">
    <location>
        <begin position="206"/>
        <end position="252"/>
    </location>
</feature>
<accession>A0A060T8D6</accession>
<reference evidence="9" key="1">
    <citation type="submission" date="2014-02" db="EMBL/GenBank/DDBJ databases">
        <authorList>
            <person name="Genoscope - CEA"/>
        </authorList>
    </citation>
    <scope>NUCLEOTIDE SEQUENCE</scope>
    <source>
        <strain evidence="9">LS3</strain>
    </source>
</reference>
<evidence type="ECO:0000313" key="9">
    <source>
        <dbReference type="EMBL" id="CDP35142.1"/>
    </source>
</evidence>
<keyword evidence="3" id="KW-0677">Repeat</keyword>
<gene>
    <name evidence="9" type="ORF">GNLVRS02_ARAD1C28534g</name>
</gene>
<name>A0A060T8D6_BLAAD</name>
<dbReference type="AlphaFoldDB" id="A0A060T8D6"/>
<dbReference type="Pfam" id="PF13181">
    <property type="entry name" value="TPR_8"/>
    <property type="match status" value="1"/>
</dbReference>
<feature type="repeat" description="TPR" evidence="6">
    <location>
        <begin position="6"/>
        <end position="39"/>
    </location>
</feature>
<evidence type="ECO:0000259" key="8">
    <source>
        <dbReference type="SMART" id="SM00727"/>
    </source>
</evidence>
<dbReference type="FunFam" id="1.25.40.10:FF:000010">
    <property type="entry name" value="Stress-induced phosphoprotein 1"/>
    <property type="match status" value="1"/>
</dbReference>
<feature type="compositionally biased region" description="Basic and acidic residues" evidence="7">
    <location>
        <begin position="223"/>
        <end position="252"/>
    </location>
</feature>
<dbReference type="InterPro" id="IPR019734">
    <property type="entry name" value="TPR_rpt"/>
</dbReference>
<dbReference type="SUPFAM" id="SSF48452">
    <property type="entry name" value="TPR-like"/>
    <property type="match status" value="3"/>
</dbReference>
<feature type="repeat" description="TPR" evidence="6">
    <location>
        <begin position="75"/>
        <end position="108"/>
    </location>
</feature>
<dbReference type="InterPro" id="IPR041243">
    <property type="entry name" value="STI1/HOP_DP"/>
</dbReference>
<dbReference type="PANTHER" id="PTHR22904">
    <property type="entry name" value="TPR REPEAT CONTAINING PROTEIN"/>
    <property type="match status" value="1"/>
</dbReference>
<dbReference type="Gene3D" id="1.10.260.100">
    <property type="match status" value="2"/>
</dbReference>
<evidence type="ECO:0000256" key="2">
    <source>
        <dbReference type="ARBA" id="ARBA00022490"/>
    </source>
</evidence>
<evidence type="ECO:0000256" key="6">
    <source>
        <dbReference type="PROSITE-ProRule" id="PRU00339"/>
    </source>
</evidence>
<dbReference type="SMART" id="SM00727">
    <property type="entry name" value="STI1"/>
    <property type="match status" value="2"/>
</dbReference>
<dbReference type="FunFam" id="1.25.40.10:FF:000027">
    <property type="entry name" value="stress-induced-phosphoprotein 1 isoform X1"/>
    <property type="match status" value="1"/>
</dbReference>
<feature type="repeat" description="TPR" evidence="6">
    <location>
        <begin position="325"/>
        <end position="358"/>
    </location>
</feature>
<dbReference type="FunFam" id="1.10.260.100:FF:000004">
    <property type="entry name" value="Putative stress-induced-phosphoprotein 1"/>
    <property type="match status" value="1"/>
</dbReference>
<evidence type="ECO:0000256" key="4">
    <source>
        <dbReference type="ARBA" id="ARBA00022803"/>
    </source>
</evidence>
<evidence type="ECO:0000256" key="5">
    <source>
        <dbReference type="ARBA" id="ARBA00064323"/>
    </source>
</evidence>
<dbReference type="PhylomeDB" id="A0A060T8D6"/>
<dbReference type="GO" id="GO:0051879">
    <property type="term" value="F:Hsp90 protein binding"/>
    <property type="evidence" value="ECO:0007669"/>
    <property type="project" value="TreeGrafter"/>
</dbReference>
<dbReference type="Pfam" id="PF13414">
    <property type="entry name" value="TPR_11"/>
    <property type="match status" value="1"/>
</dbReference>
<dbReference type="PROSITE" id="PS50005">
    <property type="entry name" value="TPR"/>
    <property type="match status" value="5"/>
</dbReference>